<dbReference type="SUPFAM" id="SSF55781">
    <property type="entry name" value="GAF domain-like"/>
    <property type="match status" value="1"/>
</dbReference>
<keyword evidence="3" id="KW-1185">Reference proteome</keyword>
<accession>I3Y604</accession>
<name>I3Y604_THIV6</name>
<dbReference type="AlphaFoldDB" id="I3Y604"/>
<feature type="domain" description="HDOD" evidence="1">
    <location>
        <begin position="18"/>
        <end position="213"/>
    </location>
</feature>
<dbReference type="Proteomes" id="UP000006062">
    <property type="component" value="Chromosome"/>
</dbReference>
<dbReference type="HOGENOM" id="CLU_018569_1_0_6"/>
<evidence type="ECO:0000259" key="1">
    <source>
        <dbReference type="PROSITE" id="PS51833"/>
    </source>
</evidence>
<dbReference type="Gene3D" id="1.10.3210.10">
    <property type="entry name" value="Hypothetical protein af1432"/>
    <property type="match status" value="1"/>
</dbReference>
<gene>
    <name evidence="2" type="ordered locus">Thivi_0353</name>
</gene>
<dbReference type="SUPFAM" id="SSF109604">
    <property type="entry name" value="HD-domain/PDEase-like"/>
    <property type="match status" value="1"/>
</dbReference>
<dbReference type="Pfam" id="PF08668">
    <property type="entry name" value="HDOD"/>
    <property type="match status" value="1"/>
</dbReference>
<organism evidence="2 3">
    <name type="scientific">Thiocystis violascens (strain ATCC 17096 / DSM 198 / 6111)</name>
    <name type="common">Chromatium violascens</name>
    <dbReference type="NCBI Taxonomy" id="765911"/>
    <lineage>
        <taxon>Bacteria</taxon>
        <taxon>Pseudomonadati</taxon>
        <taxon>Pseudomonadota</taxon>
        <taxon>Gammaproteobacteria</taxon>
        <taxon>Chromatiales</taxon>
        <taxon>Chromatiaceae</taxon>
        <taxon>Thiocystis</taxon>
    </lineage>
</organism>
<protein>
    <submittedName>
        <fullName evidence="2">HDOD domain-containing protein</fullName>
    </submittedName>
</protein>
<dbReference type="STRING" id="765911.Thivi_0353"/>
<dbReference type="EMBL" id="CP003154">
    <property type="protein sequence ID" value="AFL72422.1"/>
    <property type="molecule type" value="Genomic_DNA"/>
</dbReference>
<evidence type="ECO:0000313" key="2">
    <source>
        <dbReference type="EMBL" id="AFL72422.1"/>
    </source>
</evidence>
<evidence type="ECO:0000313" key="3">
    <source>
        <dbReference type="Proteomes" id="UP000006062"/>
    </source>
</evidence>
<dbReference type="Gene3D" id="3.30.450.40">
    <property type="match status" value="1"/>
</dbReference>
<dbReference type="PANTHER" id="PTHR33525:SF3">
    <property type="entry name" value="RIBONUCLEASE Y"/>
    <property type="match status" value="1"/>
</dbReference>
<sequence>MRSGWLTRVTADASPEELPVLARTRQELTHLLASELAPLRELSLALMRDPAMALRVLQRANAVPHRHFSADVATLEDAAHMLGVEKILRMQSESHVAEEVLDPARLASYRRSAGRAVLAALLALDWAELDRDRFPSEVSLAALLNNLGELFLLAHGDARINRYLQLVEVNHEFPHEAEYVALGESLEALGHALALRWRLPEMVREAMRARNAQHARTLCVMLATQIARDAFSAWRHPMRMRDLRLVAELLDLDPPSLIRRINHVLGAFNPTAVRYGIGSLALLTLERDGWRSAAANAPATPSFCLAPRADDYLACLAALGDCSLPDRAAVFATLLRGLHRGLGLNRAVFAAYCPRRRTLSAEFLVGTDFEPTFNRFSLSLDAGGLFGELLDAPSAIWLNEENQADLLPRIPEAIVELIGDTRFFVMSMWVRGRPIGLLYADRRSASCRLDARGYASFQRLAGQASQCLECLETA</sequence>
<dbReference type="PANTHER" id="PTHR33525">
    <property type="match status" value="1"/>
</dbReference>
<dbReference type="InterPro" id="IPR013976">
    <property type="entry name" value="HDOD"/>
</dbReference>
<dbReference type="InterPro" id="IPR052340">
    <property type="entry name" value="RNase_Y/CdgJ"/>
</dbReference>
<dbReference type="InterPro" id="IPR029016">
    <property type="entry name" value="GAF-like_dom_sf"/>
</dbReference>
<dbReference type="eggNOG" id="COG1639">
    <property type="taxonomic scope" value="Bacteria"/>
</dbReference>
<dbReference type="PROSITE" id="PS51833">
    <property type="entry name" value="HDOD"/>
    <property type="match status" value="1"/>
</dbReference>
<dbReference type="KEGG" id="tvi:Thivi_0353"/>
<reference evidence="2 3" key="1">
    <citation type="submission" date="2012-06" db="EMBL/GenBank/DDBJ databases">
        <title>Complete sequence of Thiocystis violascens DSM 198.</title>
        <authorList>
            <consortium name="US DOE Joint Genome Institute"/>
            <person name="Lucas S."/>
            <person name="Han J."/>
            <person name="Lapidus A."/>
            <person name="Cheng J.-F."/>
            <person name="Goodwin L."/>
            <person name="Pitluck S."/>
            <person name="Peters L."/>
            <person name="Ovchinnikova G."/>
            <person name="Teshima H."/>
            <person name="Detter J.C."/>
            <person name="Han C."/>
            <person name="Tapia R."/>
            <person name="Land M."/>
            <person name="Hauser L."/>
            <person name="Kyrpides N."/>
            <person name="Ivanova N."/>
            <person name="Pagani I."/>
            <person name="Vogl K."/>
            <person name="Liu Z."/>
            <person name="Frigaard N.-U."/>
            <person name="Bryant D."/>
            <person name="Woyke T."/>
        </authorList>
    </citation>
    <scope>NUCLEOTIDE SEQUENCE [LARGE SCALE GENOMIC DNA]</scope>
    <source>
        <strain evidence="3">ATCC 17096 / DSM 198 / 6111</strain>
    </source>
</reference>
<proteinExistence type="predicted"/>